<dbReference type="NCBIfam" id="TIGR00651">
    <property type="entry name" value="pta"/>
    <property type="match status" value="1"/>
</dbReference>
<comment type="subcellular location">
    <subcellularLocation>
        <location evidence="2 13">Cytoplasm</location>
    </subcellularLocation>
</comment>
<evidence type="ECO:0000256" key="12">
    <source>
        <dbReference type="ARBA" id="ARBA00049955"/>
    </source>
</evidence>
<evidence type="ECO:0000256" key="1">
    <source>
        <dbReference type="ARBA" id="ARBA00000705"/>
    </source>
</evidence>
<feature type="domain" description="Phosphate acetyl/butaryl transferase" evidence="14">
    <location>
        <begin position="364"/>
        <end position="681"/>
    </location>
</feature>
<evidence type="ECO:0000256" key="2">
    <source>
        <dbReference type="ARBA" id="ARBA00004496"/>
    </source>
</evidence>
<dbReference type="RefSeq" id="WP_143783302.1">
    <property type="nucleotide sequence ID" value="NZ_CP041616.1"/>
</dbReference>
<evidence type="ECO:0000256" key="4">
    <source>
        <dbReference type="ARBA" id="ARBA00008756"/>
    </source>
</evidence>
<dbReference type="InterPro" id="IPR002505">
    <property type="entry name" value="PTA_PTB"/>
</dbReference>
<dbReference type="Gene3D" id="3.40.1390.20">
    <property type="entry name" value="HprK N-terminal domain-like"/>
    <property type="match status" value="1"/>
</dbReference>
<evidence type="ECO:0000256" key="10">
    <source>
        <dbReference type="ARBA" id="ARBA00023315"/>
    </source>
</evidence>
<evidence type="ECO:0000313" key="17">
    <source>
        <dbReference type="Proteomes" id="UP000315395"/>
    </source>
</evidence>
<comment type="similarity">
    <text evidence="5 13">In the N-terminal section; belongs to the CobB/CobQ family.</text>
</comment>
<sequence>MTTSLYLASAESRSGKSAVALGILEQLTRLGGRVGVFRPIVQGDVPDPLLGLLLPRATSPLGADEALGVTYDRVHADPEAAIGEVVQRFHLYAEEHDNVLVVGSDFTDIPGPTEFSVNASVAANIGAPMMLVVPAINRAPEDVLTAAQLNVHEAHIRHAEVLAVIANRVAEDLVEQTRSVMVDGLPDTASYVLPTNAILAAPTVRDLMLAIGGELFLGDESLLDQEAMDLIVAGMTMPNVLERLTDGAVVICPADREEVLIATLQAHRASTFPALSGIILNGGFPLSPQVHRLVEGLDVQLPAVTTSHGTFTTATLSHGARPRIQPGSHRKIDEAIGAVAASLDVAELLPQATTRASGIVTPLMFEHRLTEWAREADSTVVLPEGSEERILRAADQLLARGIARLTLLGVEEEIRARATELGLRLDAATVVDPQTDPRRAAFAEQYAELRAHRGVTLDQANDTVVDPAYFGTLMVLNGDADGMVSGSITTTAHTIRPALEVIKTVDAASVVSSVFFMCLADQVLVYGDCAINPDPTAEQLAEIAIISARTAAQFGVEPRVAMLSYSTGGSGTGADVDKVRRATELVRQQAPDLSVEGPIQYDAAVDAAVAATKLKDSTVAGRATVLIFPDLNTGNNTYKAVQRSASAVAIGPVLQGLRMPVNDLSRGATVRDIINTVAITAIQAKETR</sequence>
<dbReference type="InterPro" id="IPR042112">
    <property type="entry name" value="P_AcTrfase_dom2"/>
</dbReference>
<dbReference type="OrthoDB" id="9808984at2"/>
<reference evidence="16 17" key="1">
    <citation type="submission" date="2019-07" db="EMBL/GenBank/DDBJ databases">
        <title>complete genome sequencing of Ornithinimicrobium sp. H23M54.</title>
        <authorList>
            <person name="Bae J.-W."/>
            <person name="Lee S.-Y."/>
        </authorList>
    </citation>
    <scope>NUCLEOTIDE SEQUENCE [LARGE SCALE GENOMIC DNA]</scope>
    <source>
        <strain evidence="16 17">H23M54</strain>
    </source>
</reference>
<accession>A0A516GAR8</accession>
<comment type="pathway">
    <text evidence="3 13">Metabolic intermediate biosynthesis; acetyl-CoA biosynthesis; acetyl-CoA from acetate: step 2/2.</text>
</comment>
<evidence type="ECO:0000256" key="6">
    <source>
        <dbReference type="ARBA" id="ARBA00012707"/>
    </source>
</evidence>
<dbReference type="NCBIfam" id="NF007233">
    <property type="entry name" value="PRK09653.1"/>
    <property type="match status" value="1"/>
</dbReference>
<comment type="catalytic activity">
    <reaction evidence="1 13">
        <text>acetyl-CoA + phosphate = acetyl phosphate + CoA</text>
        <dbReference type="Rhea" id="RHEA:19521"/>
        <dbReference type="ChEBI" id="CHEBI:22191"/>
        <dbReference type="ChEBI" id="CHEBI:43474"/>
        <dbReference type="ChEBI" id="CHEBI:57287"/>
        <dbReference type="ChEBI" id="CHEBI:57288"/>
        <dbReference type="EC" id="2.3.1.8"/>
    </reaction>
</comment>
<dbReference type="PANTHER" id="PTHR43356">
    <property type="entry name" value="PHOSPHATE ACETYLTRANSFERASE"/>
    <property type="match status" value="1"/>
</dbReference>
<dbReference type="Proteomes" id="UP000315395">
    <property type="component" value="Chromosome"/>
</dbReference>
<evidence type="ECO:0000256" key="3">
    <source>
        <dbReference type="ARBA" id="ARBA00004989"/>
    </source>
</evidence>
<dbReference type="InterPro" id="IPR028979">
    <property type="entry name" value="Ser_kin/Pase_Hpr-like_N_sf"/>
</dbReference>
<dbReference type="CDD" id="cd03109">
    <property type="entry name" value="DTBS"/>
    <property type="match status" value="1"/>
</dbReference>
<dbReference type="GO" id="GO:0008959">
    <property type="term" value="F:phosphate acetyltransferase activity"/>
    <property type="evidence" value="ECO:0007669"/>
    <property type="project" value="UniProtKB-EC"/>
</dbReference>
<dbReference type="KEGG" id="orz:FNH13_10010"/>
<evidence type="ECO:0000313" key="16">
    <source>
        <dbReference type="EMBL" id="QDO88624.1"/>
    </source>
</evidence>
<dbReference type="Gene3D" id="3.40.50.10950">
    <property type="match status" value="1"/>
</dbReference>
<evidence type="ECO:0000256" key="7">
    <source>
        <dbReference type="ARBA" id="ARBA00021528"/>
    </source>
</evidence>
<keyword evidence="9 13" id="KW-0808">Transferase</keyword>
<gene>
    <name evidence="16" type="ORF">FNH13_10010</name>
</gene>
<dbReference type="Gene3D" id="3.40.50.300">
    <property type="entry name" value="P-loop containing nucleotide triphosphate hydrolases"/>
    <property type="match status" value="1"/>
</dbReference>
<dbReference type="GO" id="GO:0005737">
    <property type="term" value="C:cytoplasm"/>
    <property type="evidence" value="ECO:0007669"/>
    <property type="project" value="UniProtKB-SubCell"/>
</dbReference>
<name>A0A516GAR8_9MICO</name>
<comment type="similarity">
    <text evidence="4 13">In the C-terminal section; belongs to the phosphate acetyltransferase and butyryltransferase family.</text>
</comment>
<evidence type="ECO:0000256" key="11">
    <source>
        <dbReference type="ARBA" id="ARBA00031108"/>
    </source>
</evidence>
<dbReference type="InterPro" id="IPR050500">
    <property type="entry name" value="Phos_Acetyltrans/Butyryltrans"/>
</dbReference>
<evidence type="ECO:0000256" key="13">
    <source>
        <dbReference type="PIRNR" id="PIRNR006107"/>
    </source>
</evidence>
<protein>
    <recommendedName>
        <fullName evidence="7 13">Phosphate acetyltransferase</fullName>
        <ecNumber evidence="6 13">2.3.1.8</ecNumber>
    </recommendedName>
    <alternativeName>
        <fullName evidence="11 13">Phosphotransacetylase</fullName>
    </alternativeName>
</protein>
<evidence type="ECO:0000259" key="14">
    <source>
        <dbReference type="Pfam" id="PF01515"/>
    </source>
</evidence>
<dbReference type="PANTHER" id="PTHR43356:SF3">
    <property type="entry name" value="PHOSPHATE ACETYLTRANSFERASE"/>
    <property type="match status" value="1"/>
</dbReference>
<keyword evidence="17" id="KW-1185">Reference proteome</keyword>
<dbReference type="InterPro" id="IPR016475">
    <property type="entry name" value="P-Actrans_bac"/>
</dbReference>
<dbReference type="Pfam" id="PF01515">
    <property type="entry name" value="PTA_PTB"/>
    <property type="match status" value="1"/>
</dbReference>
<dbReference type="UniPathway" id="UPA00340">
    <property type="reaction ID" value="UER00459"/>
</dbReference>
<dbReference type="EMBL" id="CP041616">
    <property type="protein sequence ID" value="QDO88624.1"/>
    <property type="molecule type" value="Genomic_DNA"/>
</dbReference>
<feature type="domain" description="DRTGG" evidence="15">
    <location>
        <begin position="206"/>
        <end position="316"/>
    </location>
</feature>
<comment type="function">
    <text evidence="12 13">Involved in acetate metabolism.</text>
</comment>
<evidence type="ECO:0000256" key="9">
    <source>
        <dbReference type="ARBA" id="ARBA00022679"/>
    </source>
</evidence>
<dbReference type="AlphaFoldDB" id="A0A516GAR8"/>
<dbReference type="EC" id="2.3.1.8" evidence="6 13"/>
<evidence type="ECO:0000259" key="15">
    <source>
        <dbReference type="Pfam" id="PF07085"/>
    </source>
</evidence>
<organism evidence="16 17">
    <name type="scientific">Ornithinimicrobium ciconiae</name>
    <dbReference type="NCBI Taxonomy" id="2594265"/>
    <lineage>
        <taxon>Bacteria</taxon>
        <taxon>Bacillati</taxon>
        <taxon>Actinomycetota</taxon>
        <taxon>Actinomycetes</taxon>
        <taxon>Micrococcales</taxon>
        <taxon>Ornithinimicrobiaceae</taxon>
        <taxon>Ornithinimicrobium</taxon>
    </lineage>
</organism>
<dbReference type="PIRSF" id="PIRSF006107">
    <property type="entry name" value="PhpActrans_proteobac"/>
    <property type="match status" value="1"/>
</dbReference>
<dbReference type="InterPro" id="IPR027417">
    <property type="entry name" value="P-loop_NTPase"/>
</dbReference>
<dbReference type="GO" id="GO:0006085">
    <property type="term" value="P:acetyl-CoA biosynthetic process"/>
    <property type="evidence" value="ECO:0007669"/>
    <property type="project" value="UniProtKB-UniPathway"/>
</dbReference>
<keyword evidence="8 13" id="KW-0963">Cytoplasm</keyword>
<dbReference type="InterPro" id="IPR042113">
    <property type="entry name" value="P_AcTrfase_dom1"/>
</dbReference>
<dbReference type="Gene3D" id="3.40.50.10750">
    <property type="entry name" value="Isocitrate/Isopropylmalate dehydrogenase-like"/>
    <property type="match status" value="1"/>
</dbReference>
<dbReference type="SUPFAM" id="SSF52540">
    <property type="entry name" value="P-loop containing nucleoside triphosphate hydrolases"/>
    <property type="match status" value="1"/>
</dbReference>
<dbReference type="FunFam" id="3.40.50.10750:FF:000001">
    <property type="entry name" value="Phosphate acetyltransferase"/>
    <property type="match status" value="1"/>
</dbReference>
<dbReference type="SUPFAM" id="SSF75138">
    <property type="entry name" value="HprK N-terminal domain-like"/>
    <property type="match status" value="1"/>
</dbReference>
<comment type="domain">
    <text evidence="13">The N-terminal region seems to be important for proper quaternary structure. The C-terminal region contains the substrate-binding site.</text>
</comment>
<dbReference type="InterPro" id="IPR004614">
    <property type="entry name" value="P_AcTrfase"/>
</dbReference>
<evidence type="ECO:0000256" key="5">
    <source>
        <dbReference type="ARBA" id="ARBA00009786"/>
    </source>
</evidence>
<keyword evidence="10 13" id="KW-0012">Acyltransferase</keyword>
<dbReference type="InterPro" id="IPR010766">
    <property type="entry name" value="DRTGG"/>
</dbReference>
<evidence type="ECO:0000256" key="8">
    <source>
        <dbReference type="ARBA" id="ARBA00022490"/>
    </source>
</evidence>
<dbReference type="NCBIfam" id="NF004167">
    <property type="entry name" value="PRK05632.1"/>
    <property type="match status" value="1"/>
</dbReference>
<dbReference type="SUPFAM" id="SSF53659">
    <property type="entry name" value="Isocitrate/Isopropylmalate dehydrogenase-like"/>
    <property type="match status" value="1"/>
</dbReference>
<proteinExistence type="inferred from homology"/>
<dbReference type="Pfam" id="PF07085">
    <property type="entry name" value="DRTGG"/>
    <property type="match status" value="1"/>
</dbReference>
<dbReference type="Pfam" id="PF13500">
    <property type="entry name" value="AAA_26"/>
    <property type="match status" value="1"/>
</dbReference>